<evidence type="ECO:0000256" key="1">
    <source>
        <dbReference type="SAM" id="Phobius"/>
    </source>
</evidence>
<dbReference type="RefSeq" id="WP_395437525.1">
    <property type="nucleotide sequence ID" value="NZ_JBAWKC010000001.1"/>
</dbReference>
<feature type="transmembrane region" description="Helical" evidence="1">
    <location>
        <begin position="114"/>
        <end position="135"/>
    </location>
</feature>
<reference evidence="3 4" key="1">
    <citation type="submission" date="2024-02" db="EMBL/GenBank/DDBJ databases">
        <title>A Gaetbulibacter species isolated from tidal flats and genomic insights of their niches.</title>
        <authorList>
            <person name="Ye Y."/>
        </authorList>
    </citation>
    <scope>NUCLEOTIDE SEQUENCE [LARGE SCALE GENOMIC DNA]</scope>
    <source>
        <strain evidence="3 4">KEM-8</strain>
    </source>
</reference>
<dbReference type="InterPro" id="IPR012429">
    <property type="entry name" value="HGSNAT_cat"/>
</dbReference>
<evidence type="ECO:0000313" key="3">
    <source>
        <dbReference type="EMBL" id="MFH6768289.1"/>
    </source>
</evidence>
<dbReference type="EMBL" id="JBAWKC010000001">
    <property type="protein sequence ID" value="MFH6768289.1"/>
    <property type="molecule type" value="Genomic_DNA"/>
</dbReference>
<accession>A0ABW7MN99</accession>
<dbReference type="PANTHER" id="PTHR40407">
    <property type="entry name" value="MEMBRANE PROTEIN-LIKE PROTEIN"/>
    <property type="match status" value="1"/>
</dbReference>
<name>A0ABW7MN99_9FLAO</name>
<organism evidence="3 4">
    <name type="scientific">Gaetbulibacter aquiaggeris</name>
    <dbReference type="NCBI Taxonomy" id="1735373"/>
    <lineage>
        <taxon>Bacteria</taxon>
        <taxon>Pseudomonadati</taxon>
        <taxon>Bacteroidota</taxon>
        <taxon>Flavobacteriia</taxon>
        <taxon>Flavobacteriales</taxon>
        <taxon>Flavobacteriaceae</taxon>
        <taxon>Gaetbulibacter</taxon>
    </lineage>
</organism>
<gene>
    <name evidence="3" type="ORF">V8G56_06045</name>
</gene>
<keyword evidence="1" id="KW-0812">Transmembrane</keyword>
<dbReference type="PANTHER" id="PTHR40407:SF1">
    <property type="entry name" value="HEPARAN-ALPHA-GLUCOSAMINIDE N-ACETYLTRANSFERASE CATALYTIC DOMAIN-CONTAINING PROTEIN"/>
    <property type="match status" value="1"/>
</dbReference>
<feature type="transmembrane region" description="Helical" evidence="1">
    <location>
        <begin position="89"/>
        <end position="108"/>
    </location>
</feature>
<dbReference type="Pfam" id="PF07786">
    <property type="entry name" value="HGSNAT_cat"/>
    <property type="match status" value="1"/>
</dbReference>
<feature type="transmembrane region" description="Helical" evidence="1">
    <location>
        <begin position="220"/>
        <end position="238"/>
    </location>
</feature>
<feature type="transmembrane region" description="Helical" evidence="1">
    <location>
        <begin position="191"/>
        <end position="208"/>
    </location>
</feature>
<sequence length="390" mass="45750">MIPTKSNRIASIDLLRGMVMIFMALDHVRDYFHYDAFFFDPTDLSQTNVALFITRFITHYCAPVFMFLAGTSAFFVGQKRSKKELSVWLLKRGFWLILVEVTIMKFGWNFNLNYTMTVFQVIWALGASMVFLAAFIHVPKKLMIAISLIAIFGHNMLDGYMPETWKNLWILLHVQGPIVTPITTIFSAYPLIPWIFVMPLGYHFGLLYQQDFNQKLRIKWLRYIGVLAILLFIIIRYFNVYGDPNMWEPQKSFTFTVLSFINFAKYPPSLFYLLVTLGPTILLLSFAEKWKGKLYSAVVTIGRVPMFFYIIHVYVIHLLALIAVTLSGLSPKLMVIELFVTRTPELKGYGYSLWVVYVIWFLLILALYPVCKWYWNYKSNNRDKWWLSYL</sequence>
<keyword evidence="1" id="KW-1133">Transmembrane helix</keyword>
<feature type="transmembrane region" description="Helical" evidence="1">
    <location>
        <begin position="49"/>
        <end position="77"/>
    </location>
</feature>
<feature type="transmembrane region" description="Helical" evidence="1">
    <location>
        <begin position="269"/>
        <end position="287"/>
    </location>
</feature>
<proteinExistence type="predicted"/>
<protein>
    <submittedName>
        <fullName evidence="3">Heparan-alpha-glucosaminide N-acetyltransferase domain-containing protein</fullName>
    </submittedName>
</protein>
<comment type="caution">
    <text evidence="3">The sequence shown here is derived from an EMBL/GenBank/DDBJ whole genome shotgun (WGS) entry which is preliminary data.</text>
</comment>
<evidence type="ECO:0000259" key="2">
    <source>
        <dbReference type="Pfam" id="PF07786"/>
    </source>
</evidence>
<evidence type="ECO:0000313" key="4">
    <source>
        <dbReference type="Proteomes" id="UP001610104"/>
    </source>
</evidence>
<feature type="transmembrane region" description="Helical" evidence="1">
    <location>
        <begin position="349"/>
        <end position="375"/>
    </location>
</feature>
<feature type="transmembrane region" description="Helical" evidence="1">
    <location>
        <begin position="307"/>
        <end position="329"/>
    </location>
</feature>
<dbReference type="Proteomes" id="UP001610104">
    <property type="component" value="Unassembled WGS sequence"/>
</dbReference>
<feature type="domain" description="Heparan-alpha-glucosaminide N-acetyltransferase catalytic" evidence="2">
    <location>
        <begin position="8"/>
        <end position="232"/>
    </location>
</feature>
<keyword evidence="1" id="KW-0472">Membrane</keyword>
<keyword evidence="4" id="KW-1185">Reference proteome</keyword>